<evidence type="ECO:0000259" key="1">
    <source>
        <dbReference type="PROSITE" id="PS51746"/>
    </source>
</evidence>
<evidence type="ECO:0000313" key="2">
    <source>
        <dbReference type="EMBL" id="SIT51125.1"/>
    </source>
</evidence>
<dbReference type="OrthoDB" id="9801841at2"/>
<dbReference type="Pfam" id="PF13672">
    <property type="entry name" value="PP2C_2"/>
    <property type="match status" value="1"/>
</dbReference>
<dbReference type="PROSITE" id="PS51746">
    <property type="entry name" value="PPM_2"/>
    <property type="match status" value="1"/>
</dbReference>
<dbReference type="SUPFAM" id="SSF81606">
    <property type="entry name" value="PP2C-like"/>
    <property type="match status" value="1"/>
</dbReference>
<name>A0A1N7SUV1_9BURK</name>
<keyword evidence="3" id="KW-1185">Reference proteome</keyword>
<dbReference type="InterPro" id="IPR001932">
    <property type="entry name" value="PPM-type_phosphatase-like_dom"/>
</dbReference>
<dbReference type="Proteomes" id="UP000195569">
    <property type="component" value="Unassembled WGS sequence"/>
</dbReference>
<dbReference type="Gene3D" id="3.60.40.10">
    <property type="entry name" value="PPM-type phosphatase domain"/>
    <property type="match status" value="1"/>
</dbReference>
<evidence type="ECO:0000313" key="3">
    <source>
        <dbReference type="Proteomes" id="UP000195569"/>
    </source>
</evidence>
<gene>
    <name evidence="2" type="ORF">BN2476_1010042</name>
</gene>
<dbReference type="SMART" id="SM00332">
    <property type="entry name" value="PP2Cc"/>
    <property type="match status" value="1"/>
</dbReference>
<reference evidence="2" key="1">
    <citation type="submission" date="2016-12" db="EMBL/GenBank/DDBJ databases">
        <authorList>
            <person name="Moulin L."/>
        </authorList>
    </citation>
    <scope>NUCLEOTIDE SEQUENCE [LARGE SCALE GENOMIC DNA]</scope>
    <source>
        <strain evidence="2">STM 7183</strain>
    </source>
</reference>
<dbReference type="AlphaFoldDB" id="A0A1N7SUV1"/>
<feature type="domain" description="PPM-type phosphatase" evidence="1">
    <location>
        <begin position="4"/>
        <end position="238"/>
    </location>
</feature>
<dbReference type="EMBL" id="CYGY02000101">
    <property type="protein sequence ID" value="SIT51125.1"/>
    <property type="molecule type" value="Genomic_DNA"/>
</dbReference>
<organism evidence="2 3">
    <name type="scientific">Paraburkholderia piptadeniae</name>
    <dbReference type="NCBI Taxonomy" id="1701573"/>
    <lineage>
        <taxon>Bacteria</taxon>
        <taxon>Pseudomonadati</taxon>
        <taxon>Pseudomonadota</taxon>
        <taxon>Betaproteobacteria</taxon>
        <taxon>Burkholderiales</taxon>
        <taxon>Burkholderiaceae</taxon>
        <taxon>Paraburkholderia</taxon>
    </lineage>
</organism>
<protein>
    <submittedName>
        <fullName evidence="2">Protein serine/threonine phosphatase</fullName>
    </submittedName>
</protein>
<dbReference type="CDD" id="cd00143">
    <property type="entry name" value="PP2Cc"/>
    <property type="match status" value="1"/>
</dbReference>
<sequence>MDISYAYFSDLGGRSHNQDAVGCVVAEGHACFVVSDGIASEPGGDVAAQYAVKHILAHGGARAMATSHILACIEDANDAILAEQARNPGNRRMGATVAALFIDRDARAAQWAHLGDSRVYHFRHGSLMQRTRDHSLLQRMTDAGLPVNGISASLLDSALGIRGDVAPCIAPRQPLEDGDVFLLCTDGLWHAMPDALIAGHLRVVDKVDDWLNLLRHAGSQQHGADAPADNCSAVAVWVGRPEEVTLLRFQA</sequence>
<dbReference type="InterPro" id="IPR036457">
    <property type="entry name" value="PPM-type-like_dom_sf"/>
</dbReference>
<proteinExistence type="predicted"/>
<comment type="caution">
    <text evidence="2">The sequence shown here is derived from an EMBL/GenBank/DDBJ whole genome shotgun (WGS) entry which is preliminary data.</text>
</comment>
<dbReference type="RefSeq" id="WP_087739658.1">
    <property type="nucleotide sequence ID" value="NZ_CYGY02000101.1"/>
</dbReference>
<accession>A0A1N7SUV1</accession>
<dbReference type="SMART" id="SM00331">
    <property type="entry name" value="PP2C_SIG"/>
    <property type="match status" value="1"/>
</dbReference>